<accession>A0A9N9C8Z7</accession>
<keyword evidence="2" id="KW-1185">Reference proteome</keyword>
<dbReference type="AlphaFoldDB" id="A0A9N9C8Z7"/>
<evidence type="ECO:0000313" key="2">
    <source>
        <dbReference type="Proteomes" id="UP000789375"/>
    </source>
</evidence>
<name>A0A9N9C8Z7_FUNMO</name>
<comment type="caution">
    <text evidence="1">The sequence shown here is derived from an EMBL/GenBank/DDBJ whole genome shotgun (WGS) entry which is preliminary data.</text>
</comment>
<gene>
    <name evidence="1" type="ORF">FMOSSE_LOCUS8664</name>
</gene>
<organism evidence="1 2">
    <name type="scientific">Funneliformis mosseae</name>
    <name type="common">Endomycorrhizal fungus</name>
    <name type="synonym">Glomus mosseae</name>
    <dbReference type="NCBI Taxonomy" id="27381"/>
    <lineage>
        <taxon>Eukaryota</taxon>
        <taxon>Fungi</taxon>
        <taxon>Fungi incertae sedis</taxon>
        <taxon>Mucoromycota</taxon>
        <taxon>Glomeromycotina</taxon>
        <taxon>Glomeromycetes</taxon>
        <taxon>Glomerales</taxon>
        <taxon>Glomeraceae</taxon>
        <taxon>Funneliformis</taxon>
    </lineage>
</organism>
<reference evidence="1" key="1">
    <citation type="submission" date="2021-06" db="EMBL/GenBank/DDBJ databases">
        <authorList>
            <person name="Kallberg Y."/>
            <person name="Tangrot J."/>
            <person name="Rosling A."/>
        </authorList>
    </citation>
    <scope>NUCLEOTIDE SEQUENCE</scope>
    <source>
        <strain evidence="1">87-6 pot B 2015</strain>
    </source>
</reference>
<dbReference type="Proteomes" id="UP000789375">
    <property type="component" value="Unassembled WGS sequence"/>
</dbReference>
<sequence>MNNSSYNEDDIEKIEKQNIGGKAFLRLTIQMLTNENAEEHSTSIEVITASEFNKLCDNYQKILKENNRIISNMLSEIKRLHRGEYSVELLDQQNDVNTKLIKDKEISDFIPKEPANISDSVIVQPKQCKLSQIKKVTIKMNHQGKSLEDRKMDTFLDRAINTSCITELSMTSTELITLLKQVVKELISKELSAELAISYECYNFTSLPNSISSKHISDIPIDADLTLGSVLHLAYLFDKAEKTD</sequence>
<proteinExistence type="predicted"/>
<protein>
    <submittedName>
        <fullName evidence="1">7472_t:CDS:1</fullName>
    </submittedName>
</protein>
<evidence type="ECO:0000313" key="1">
    <source>
        <dbReference type="EMBL" id="CAG8595403.1"/>
    </source>
</evidence>
<dbReference type="EMBL" id="CAJVPP010002297">
    <property type="protein sequence ID" value="CAG8595403.1"/>
    <property type="molecule type" value="Genomic_DNA"/>
</dbReference>